<sequence length="170" mass="18212">MFEACRGNRGFHSKKCHMFLGITSMFSKGTLLFFTGYQPVLSGQQGFQGLMGVQQPAHSQGVVSSQQGAPVQGVMVSYPTMSSYQVPMTQGSQGVPQQTYQQPVMLPNQAGQGSLPATGMPVYCNVTPPTPQNNLRLLGPHCPSSTVPVMSASCRTNCASMSNTGWQVKF</sequence>
<gene>
    <name evidence="1" type="primary">LOC109686425</name>
</gene>
<dbReference type="OrthoDB" id="278430at2759"/>
<dbReference type="KEGG" id="ccan:109686425"/>
<name>A0A8B7UIA8_CASCN</name>
<dbReference type="RefSeq" id="XP_020019308.1">
    <property type="nucleotide sequence ID" value="XM_020163719.1"/>
</dbReference>
<protein>
    <submittedName>
        <fullName evidence="1">cAMP-regulated phosphoprotein 21-like</fullName>
    </submittedName>
</protein>
<proteinExistence type="predicted"/>
<dbReference type="AlphaFoldDB" id="A0A8B7UIA8"/>
<evidence type="ECO:0000313" key="1">
    <source>
        <dbReference type="RefSeq" id="XP_020019308.1"/>
    </source>
</evidence>
<organism evidence="1">
    <name type="scientific">Castor canadensis</name>
    <name type="common">American beaver</name>
    <dbReference type="NCBI Taxonomy" id="51338"/>
    <lineage>
        <taxon>Eukaryota</taxon>
        <taxon>Metazoa</taxon>
        <taxon>Chordata</taxon>
        <taxon>Craniata</taxon>
        <taxon>Vertebrata</taxon>
        <taxon>Euteleostomi</taxon>
        <taxon>Mammalia</taxon>
        <taxon>Eutheria</taxon>
        <taxon>Euarchontoglires</taxon>
        <taxon>Glires</taxon>
        <taxon>Rodentia</taxon>
        <taxon>Castorimorpha</taxon>
        <taxon>Castoridae</taxon>
        <taxon>Castor</taxon>
    </lineage>
</organism>
<reference evidence="1" key="1">
    <citation type="submission" date="2025-08" db="UniProtKB">
        <authorList>
            <consortium name="RefSeq"/>
        </authorList>
    </citation>
    <scope>IDENTIFICATION</scope>
    <source>
        <tissue evidence="1">Leukocyte</tissue>
    </source>
</reference>
<accession>A0A8B7UIA8</accession>